<dbReference type="OrthoDB" id="9812424at2"/>
<dbReference type="Gene3D" id="1.25.40.10">
    <property type="entry name" value="Tetratricopeptide repeat domain"/>
    <property type="match status" value="1"/>
</dbReference>
<dbReference type="RefSeq" id="WP_025166751.1">
    <property type="nucleotide sequence ID" value="NZ_AWSQ01000006.1"/>
</dbReference>
<dbReference type="eggNOG" id="COG3063">
    <property type="taxonomic scope" value="Bacteria"/>
</dbReference>
<name>A0A0A1YGW3_9PSED</name>
<feature type="signal peptide" evidence="1">
    <location>
        <begin position="1"/>
        <end position="21"/>
    </location>
</feature>
<proteinExistence type="predicted"/>
<protein>
    <submittedName>
        <fullName evidence="2">Tetratricopeptide repeat protein</fullName>
    </submittedName>
</protein>
<evidence type="ECO:0000256" key="1">
    <source>
        <dbReference type="SAM" id="SignalP"/>
    </source>
</evidence>
<dbReference type="AlphaFoldDB" id="A0A0A1YGW3"/>
<reference evidence="2 3" key="1">
    <citation type="journal article" date="2014" name="Genome Announc.">
        <title>Draft Genome Sequence of Petroleum Oil-Degrading Marine Bacterium Pseudomonas taeanensis Strain MS-3, Isolated from a Crude Oil-Contaminated Seashore.</title>
        <authorList>
            <person name="Lee S.Y."/>
            <person name="Kim S.H."/>
            <person name="Lee D.G."/>
            <person name="Shin S."/>
            <person name="Yun S.H."/>
            <person name="Choi C.W."/>
            <person name="Chung Y.H."/>
            <person name="Choi J.S."/>
            <person name="Kahng H.Y."/>
            <person name="Kim S.I."/>
        </authorList>
    </citation>
    <scope>NUCLEOTIDE SEQUENCE [LARGE SCALE GENOMIC DNA]</scope>
    <source>
        <strain evidence="2 3">MS-3</strain>
    </source>
</reference>
<feature type="chain" id="PRO_5001995755" evidence="1">
    <location>
        <begin position="22"/>
        <end position="223"/>
    </location>
</feature>
<dbReference type="STRING" id="1395571.TMS3_0118830"/>
<keyword evidence="1" id="KW-0732">Signal</keyword>
<organism evidence="2 3">
    <name type="scientific">Pseudomonas taeanensis MS-3</name>
    <dbReference type="NCBI Taxonomy" id="1395571"/>
    <lineage>
        <taxon>Bacteria</taxon>
        <taxon>Pseudomonadati</taxon>
        <taxon>Pseudomonadota</taxon>
        <taxon>Gammaproteobacteria</taxon>
        <taxon>Pseudomonadales</taxon>
        <taxon>Pseudomonadaceae</taxon>
        <taxon>Pseudomonas</taxon>
    </lineage>
</organism>
<comment type="caution">
    <text evidence="2">The sequence shown here is derived from an EMBL/GenBank/DDBJ whole genome shotgun (WGS) entry which is preliminary data.</text>
</comment>
<accession>A0A0A1YGW3</accession>
<evidence type="ECO:0000313" key="3">
    <source>
        <dbReference type="Proteomes" id="UP000030063"/>
    </source>
</evidence>
<dbReference type="Pfam" id="PF14559">
    <property type="entry name" value="TPR_19"/>
    <property type="match status" value="1"/>
</dbReference>
<gene>
    <name evidence="2" type="ORF">TMS3_0118830</name>
</gene>
<dbReference type="Proteomes" id="UP000030063">
    <property type="component" value="Unassembled WGS sequence"/>
</dbReference>
<dbReference type="EMBL" id="AWSQ01000006">
    <property type="protein sequence ID" value="KFX68301.1"/>
    <property type="molecule type" value="Genomic_DNA"/>
</dbReference>
<evidence type="ECO:0000313" key="2">
    <source>
        <dbReference type="EMBL" id="KFX68301.1"/>
    </source>
</evidence>
<keyword evidence="3" id="KW-1185">Reference proteome</keyword>
<dbReference type="InterPro" id="IPR011990">
    <property type="entry name" value="TPR-like_helical_dom_sf"/>
</dbReference>
<dbReference type="SUPFAM" id="SSF48452">
    <property type="entry name" value="TPR-like"/>
    <property type="match status" value="1"/>
</dbReference>
<sequence>MKPVRGALCALLCLASLPAFALSEQSQQQLQQLQNRWAHINYQLPAKQREAAFASLSTDAQQLLDTEPKAAELLIWRGIILSTYAGAKGGLGALDLVKQAKTSLEQALQLDAKALDGSAYTSLGSLYYQVPGWPIGFGDDGKAEALLKQALALNPNGIDPNYFYGDFLLREKRYAEAKAALEKAQQAPDRPGRALADQGRRLEIKALLEKLDGKLPRVSSTER</sequence>